<dbReference type="PROSITE" id="PS50297">
    <property type="entry name" value="ANK_REP_REGION"/>
    <property type="match status" value="2"/>
</dbReference>
<dbReference type="InterPro" id="IPR036770">
    <property type="entry name" value="Ankyrin_rpt-contain_sf"/>
</dbReference>
<dbReference type="SUPFAM" id="SSF48403">
    <property type="entry name" value="Ankyrin repeat"/>
    <property type="match status" value="1"/>
</dbReference>
<dbReference type="Proteomes" id="UP000054908">
    <property type="component" value="Unassembled WGS sequence"/>
</dbReference>
<dbReference type="EMBL" id="LNYL01000016">
    <property type="protein sequence ID" value="KTD30461.1"/>
    <property type="molecule type" value="Genomic_DNA"/>
</dbReference>
<dbReference type="RefSeq" id="WP_058451468.1">
    <property type="nucleotide sequence ID" value="NZ_CAAAIB010000007.1"/>
</dbReference>
<evidence type="ECO:0000313" key="5">
    <source>
        <dbReference type="Proteomes" id="UP000054908"/>
    </source>
</evidence>
<gene>
    <name evidence="4" type="ORF">Lmac_0645</name>
</gene>
<dbReference type="Gene3D" id="1.25.40.20">
    <property type="entry name" value="Ankyrin repeat-containing domain"/>
    <property type="match status" value="2"/>
</dbReference>
<comment type="caution">
    <text evidence="4">The sequence shown here is derived from an EMBL/GenBank/DDBJ whole genome shotgun (WGS) entry which is preliminary data.</text>
</comment>
<keyword evidence="5" id="KW-1185">Reference proteome</keyword>
<dbReference type="Pfam" id="PF12796">
    <property type="entry name" value="Ank_2"/>
    <property type="match status" value="1"/>
</dbReference>
<evidence type="ECO:0000256" key="1">
    <source>
        <dbReference type="ARBA" id="ARBA00022737"/>
    </source>
</evidence>
<evidence type="ECO:0000313" key="4">
    <source>
        <dbReference type="EMBL" id="KTD30461.1"/>
    </source>
</evidence>
<feature type="repeat" description="ANK" evidence="3">
    <location>
        <begin position="324"/>
        <end position="351"/>
    </location>
</feature>
<proteinExistence type="predicted"/>
<evidence type="ECO:0000256" key="2">
    <source>
        <dbReference type="ARBA" id="ARBA00023043"/>
    </source>
</evidence>
<feature type="repeat" description="ANK" evidence="3">
    <location>
        <begin position="351"/>
        <end position="371"/>
    </location>
</feature>
<evidence type="ECO:0000256" key="3">
    <source>
        <dbReference type="PROSITE-ProRule" id="PRU00023"/>
    </source>
</evidence>
<dbReference type="PANTHER" id="PTHR24198:SF165">
    <property type="entry name" value="ANKYRIN REPEAT-CONTAINING PROTEIN-RELATED"/>
    <property type="match status" value="1"/>
</dbReference>
<dbReference type="STRING" id="466.Lmac_0645"/>
<dbReference type="PATRIC" id="fig|466.6.peg.697"/>
<dbReference type="PANTHER" id="PTHR24198">
    <property type="entry name" value="ANKYRIN REPEAT AND PROTEIN KINASE DOMAIN-CONTAINING PROTEIN"/>
    <property type="match status" value="1"/>
</dbReference>
<dbReference type="InterPro" id="IPR002110">
    <property type="entry name" value="Ankyrin_rpt"/>
</dbReference>
<dbReference type="Pfam" id="PF13606">
    <property type="entry name" value="Ank_3"/>
    <property type="match status" value="1"/>
</dbReference>
<dbReference type="AlphaFoldDB" id="A0A0W0WDM7"/>
<dbReference type="SMART" id="SM00248">
    <property type="entry name" value="ANK"/>
    <property type="match status" value="5"/>
</dbReference>
<dbReference type="PROSITE" id="PS50088">
    <property type="entry name" value="ANK_REPEAT"/>
    <property type="match status" value="3"/>
</dbReference>
<reference evidence="4 5" key="1">
    <citation type="submission" date="2015-11" db="EMBL/GenBank/DDBJ databases">
        <title>Genomic analysis of 38 Legionella species identifies large and diverse effector repertoires.</title>
        <authorList>
            <person name="Burstein D."/>
            <person name="Amaro F."/>
            <person name="Zusman T."/>
            <person name="Lifshitz Z."/>
            <person name="Cohen O."/>
            <person name="Gilbert J.A."/>
            <person name="Pupko T."/>
            <person name="Shuman H.A."/>
            <person name="Segal G."/>
        </authorList>
    </citation>
    <scope>NUCLEOTIDE SEQUENCE [LARGE SCALE GENOMIC DNA]</scope>
    <source>
        <strain evidence="4 5">PX-1-G2-E2</strain>
    </source>
</reference>
<name>A0A0W0WDM7_9GAMM</name>
<keyword evidence="1" id="KW-0677">Repeat</keyword>
<accession>A0A0W0WDM7</accession>
<feature type="repeat" description="ANK" evidence="3">
    <location>
        <begin position="457"/>
        <end position="489"/>
    </location>
</feature>
<protein>
    <submittedName>
        <fullName evidence="4">Ankyrin repeats (3 copies)</fullName>
    </submittedName>
</protein>
<keyword evidence="2 3" id="KW-0040">ANK repeat</keyword>
<sequence>MLPSRQQWLLTRLRYLLEKREAISKKDVIFDAIKHYLDNRHRAYVAVKKELLFEIKSVNRTDFNQRNKFYTRLQRRVNQQIPFPITSPYLGIPVEELYEIANLMDEITLHQEPDKIREALLLPRNKHRDIHQEITHLFNPERIEEAKQIASYAHVLPSGGFSIFLSSLKRTFFEVNAVNLEQIAINFSDQTHRITVRFSHDKGWELTDIIQGEPKYYDDEQIAEKIIEALPYCRQEPFLLFSCEFHSPSKLAHEVGVCLSIWRQTSAMRALSQPTYEEANFKAGGNSLSWLTLAVETQELKKIIELLRHIENWSDYAPLFPAILHLAIKENHIGLVKSLLEKGLSVDCIHEGRNPFHLAAAYGRVKILDLLAAYAPGQHLSKIINSYDEEGYTPLAIAVEENSRAVQKLLSYPQVLPNAPCQNTKTPLSIAVGNQNLERVVMLLNSRANPNTHFDSENRTPLHLAVMVQNSKLVKILCLYGAKIQTTFSRKGKEITTLALANSMHDKSIARFLAAEMNYNPQREKSIDRAELLEIIDILIDNIANQKNGRITDWYSHWKIERFATLRNRLQKEQGLTPREEQQYIDQIREVCAERRNFFHFWSQPHSVNEFETLLEQKSVPIQAEMG</sequence>
<organism evidence="4 5">
    <name type="scientific">Legionella maceachernii</name>
    <dbReference type="NCBI Taxonomy" id="466"/>
    <lineage>
        <taxon>Bacteria</taxon>
        <taxon>Pseudomonadati</taxon>
        <taxon>Pseudomonadota</taxon>
        <taxon>Gammaproteobacteria</taxon>
        <taxon>Legionellales</taxon>
        <taxon>Legionellaceae</taxon>
        <taxon>Legionella</taxon>
    </lineage>
</organism>